<dbReference type="STRING" id="1777141.AWB80_08289"/>
<dbReference type="EMBL" id="FCOE02000075">
    <property type="protein sequence ID" value="SAL02147.1"/>
    <property type="molecule type" value="Genomic_DNA"/>
</dbReference>
<dbReference type="AlphaFoldDB" id="A0A158E875"/>
<protein>
    <recommendedName>
        <fullName evidence="1">DUF1843 domain-containing protein</fullName>
    </recommendedName>
</protein>
<dbReference type="InterPro" id="IPR014994">
    <property type="entry name" value="DUF1843"/>
</dbReference>
<dbReference type="OrthoDB" id="7190856at2"/>
<keyword evidence="3" id="KW-1185">Reference proteome</keyword>
<evidence type="ECO:0000313" key="3">
    <source>
        <dbReference type="Proteomes" id="UP000054911"/>
    </source>
</evidence>
<dbReference type="Proteomes" id="UP000054911">
    <property type="component" value="Unassembled WGS sequence"/>
</dbReference>
<comment type="caution">
    <text evidence="2">The sequence shown here is derived from an EMBL/GenBank/DDBJ whole genome shotgun (WGS) entry which is preliminary data.</text>
</comment>
<name>A0A158E875_9BURK</name>
<organism evidence="2 3">
    <name type="scientific">Caballeronia pedi</name>
    <dbReference type="NCBI Taxonomy" id="1777141"/>
    <lineage>
        <taxon>Bacteria</taxon>
        <taxon>Pseudomonadati</taxon>
        <taxon>Pseudomonadota</taxon>
        <taxon>Betaproteobacteria</taxon>
        <taxon>Burkholderiales</taxon>
        <taxon>Burkholderiaceae</taxon>
        <taxon>Caballeronia</taxon>
    </lineage>
</organism>
<evidence type="ECO:0000313" key="2">
    <source>
        <dbReference type="EMBL" id="SAL02147.1"/>
    </source>
</evidence>
<dbReference type="RefSeq" id="WP_143328270.1">
    <property type="nucleotide sequence ID" value="NZ_FCOE02000075.1"/>
</dbReference>
<dbReference type="Pfam" id="PF08898">
    <property type="entry name" value="DUF1843"/>
    <property type="match status" value="1"/>
</dbReference>
<proteinExistence type="predicted"/>
<evidence type="ECO:0000259" key="1">
    <source>
        <dbReference type="Pfam" id="PF08898"/>
    </source>
</evidence>
<sequence>MAAPMPLYGVAINEAIHRGNLEEMRELATVTGYMLRVRSQDLEGDEEAELTAANKQLVSAIAERTAIKLAREDIVAVRDGFVLIDSVELARGLNLLLNSDTEGPYIRLEIGWS</sequence>
<accession>A0A158E875</accession>
<gene>
    <name evidence="2" type="ORF">AWB80_08289</name>
</gene>
<reference evidence="2" key="1">
    <citation type="submission" date="2016-01" db="EMBL/GenBank/DDBJ databases">
        <authorList>
            <person name="Peeters C."/>
        </authorList>
    </citation>
    <scope>NUCLEOTIDE SEQUENCE [LARGE SCALE GENOMIC DNA]</scope>
    <source>
        <strain evidence="2">LMG 29323</strain>
    </source>
</reference>
<feature type="domain" description="DUF1843" evidence="1">
    <location>
        <begin position="6"/>
        <end position="29"/>
    </location>
</feature>